<reference evidence="2 3" key="1">
    <citation type="submission" date="2019-04" db="EMBL/GenBank/DDBJ databases">
        <title>An improved genome assembly and genetic linkage map for asparagus bean, Vigna unguiculata ssp. sesquipedialis.</title>
        <authorList>
            <person name="Xia Q."/>
            <person name="Zhang R."/>
            <person name="Dong Y."/>
        </authorList>
    </citation>
    <scope>NUCLEOTIDE SEQUENCE [LARGE SCALE GENOMIC DNA]</scope>
    <source>
        <tissue evidence="2">Leaf</tissue>
    </source>
</reference>
<name>A0A4D6NC48_VIGUN</name>
<organism evidence="2 3">
    <name type="scientific">Vigna unguiculata</name>
    <name type="common">Cowpea</name>
    <dbReference type="NCBI Taxonomy" id="3917"/>
    <lineage>
        <taxon>Eukaryota</taxon>
        <taxon>Viridiplantae</taxon>
        <taxon>Streptophyta</taxon>
        <taxon>Embryophyta</taxon>
        <taxon>Tracheophyta</taxon>
        <taxon>Spermatophyta</taxon>
        <taxon>Magnoliopsida</taxon>
        <taxon>eudicotyledons</taxon>
        <taxon>Gunneridae</taxon>
        <taxon>Pentapetalae</taxon>
        <taxon>rosids</taxon>
        <taxon>fabids</taxon>
        <taxon>Fabales</taxon>
        <taxon>Fabaceae</taxon>
        <taxon>Papilionoideae</taxon>
        <taxon>50 kb inversion clade</taxon>
        <taxon>NPAAA clade</taxon>
        <taxon>indigoferoid/millettioid clade</taxon>
        <taxon>Phaseoleae</taxon>
        <taxon>Vigna</taxon>
    </lineage>
</organism>
<gene>
    <name evidence="2" type="ORF">DEO72_LG10g2636</name>
</gene>
<keyword evidence="3" id="KW-1185">Reference proteome</keyword>
<evidence type="ECO:0000313" key="3">
    <source>
        <dbReference type="Proteomes" id="UP000501690"/>
    </source>
</evidence>
<dbReference type="EMBL" id="CP039354">
    <property type="protein sequence ID" value="QCE11403.1"/>
    <property type="molecule type" value="Genomic_DNA"/>
</dbReference>
<evidence type="ECO:0000256" key="1">
    <source>
        <dbReference type="SAM" id="MobiDB-lite"/>
    </source>
</evidence>
<evidence type="ECO:0000313" key="2">
    <source>
        <dbReference type="EMBL" id="QCE11403.1"/>
    </source>
</evidence>
<feature type="region of interest" description="Disordered" evidence="1">
    <location>
        <begin position="1"/>
        <end position="54"/>
    </location>
</feature>
<protein>
    <submittedName>
        <fullName evidence="2">Uncharacterized protein</fullName>
    </submittedName>
</protein>
<accession>A0A4D6NC48</accession>
<dbReference type="Proteomes" id="UP000501690">
    <property type="component" value="Linkage Group LG10"/>
</dbReference>
<dbReference type="AlphaFoldDB" id="A0A4D6NC48"/>
<proteinExistence type="predicted"/>
<sequence length="165" mass="18746">MRHHHQTVEIRPSSEASPRGLRGITSLHEAPPRDCSSLKKNTAARLGERSSRNLASSHYSHLGEMSSPGRVYRFSPLFNACSNTNSLMTASKAFLHHHKQHTSTRTRNRTNTYKKVNQNAKSSFPYLERAYTRPRHQLRSATVREVVSKNGRTAGQRKNKVIMEP</sequence>